<dbReference type="EMBL" id="UINC01000020">
    <property type="protein sequence ID" value="SUZ47496.1"/>
    <property type="molecule type" value="Genomic_DNA"/>
</dbReference>
<keyword evidence="6" id="KW-0067">ATP-binding</keyword>
<dbReference type="PANTHER" id="PTHR11059:SF0">
    <property type="entry name" value="DNA REPAIR PROTEIN RECN"/>
    <property type="match status" value="1"/>
</dbReference>
<dbReference type="InterPro" id="IPR003395">
    <property type="entry name" value="RecF/RecN/SMC_N"/>
</dbReference>
<dbReference type="GO" id="GO:0005524">
    <property type="term" value="F:ATP binding"/>
    <property type="evidence" value="ECO:0007669"/>
    <property type="project" value="UniProtKB-KW"/>
</dbReference>
<dbReference type="InterPro" id="IPR004604">
    <property type="entry name" value="DNA_recomb/repair_RecN"/>
</dbReference>
<comment type="similarity">
    <text evidence="2">Belongs to the RecN family.</text>
</comment>
<dbReference type="PIRSF" id="PIRSF003128">
    <property type="entry name" value="RecN"/>
    <property type="match status" value="1"/>
</dbReference>
<dbReference type="InterPro" id="IPR027417">
    <property type="entry name" value="P-loop_NTPase"/>
</dbReference>
<accession>A0A381MYV7</accession>
<evidence type="ECO:0000256" key="8">
    <source>
        <dbReference type="ARBA" id="ARBA00033408"/>
    </source>
</evidence>
<comment type="function">
    <text evidence="1">May be involved in recombinational repair of damaged DNA.</text>
</comment>
<sequence length="533" mass="59091">MIEQLNIKDYAIIEQLDLELYPGLTVITGETGSGKTILLDALAVSLGSRADRVMVRHGAERAVMETKIAGNTIRRLVSLKGHTKAYYNDEPVTLTALKEQTAESVDFHGQHDQQLILDVQHHIHYLDRFCGSGQRVKEIQDLFQELVAAHTQLSHLRRSSSERRNRLDLLNFQAGEIDAASPKAHEDVELDKVYRKLCNLGEIQKKLQEIHVALVHGDHAVADVIHQSLRTVESLSKYDEELMNIGDLIQSALIQIQETGSEITLRLSSAEFDPLELVKIEERVQALETLKRKYGGSLEAVMQYRKSIQEELDDLAGSGCSEEELVQKIKDLEKKYSSLAITLNSIRTTHAVFLASKVEKAMKALNMPDARFEIRITQTSDKQGFVALESQSVEAGANGVDQVEFYLSANPGELVKPLAAIASGGEVSRIMLAIKSVFQNLDPVQTLVFDEIDTGISGKAAESVANQLVNLSNSKQVLCITHLSQIAGRADHHLHITKSSNNGKTKVFAEYLTAQERPQVIRDLFIGSDMVNA</sequence>
<evidence type="ECO:0000256" key="3">
    <source>
        <dbReference type="ARBA" id="ARBA00021315"/>
    </source>
</evidence>
<organism evidence="10">
    <name type="scientific">marine metagenome</name>
    <dbReference type="NCBI Taxonomy" id="408172"/>
    <lineage>
        <taxon>unclassified sequences</taxon>
        <taxon>metagenomes</taxon>
        <taxon>ecological metagenomes</taxon>
    </lineage>
</organism>
<evidence type="ECO:0000256" key="2">
    <source>
        <dbReference type="ARBA" id="ARBA00009441"/>
    </source>
</evidence>
<dbReference type="GO" id="GO:0006281">
    <property type="term" value="P:DNA repair"/>
    <property type="evidence" value="ECO:0007669"/>
    <property type="project" value="UniProtKB-KW"/>
</dbReference>
<reference evidence="10" key="1">
    <citation type="submission" date="2018-05" db="EMBL/GenBank/DDBJ databases">
        <authorList>
            <person name="Lanie J.A."/>
            <person name="Ng W.-L."/>
            <person name="Kazmierczak K.M."/>
            <person name="Andrzejewski T.M."/>
            <person name="Davidsen T.M."/>
            <person name="Wayne K.J."/>
            <person name="Tettelin H."/>
            <person name="Glass J.I."/>
            <person name="Rusch D."/>
            <person name="Podicherti R."/>
            <person name="Tsui H.-C.T."/>
            <person name="Winkler M.E."/>
        </authorList>
    </citation>
    <scope>NUCLEOTIDE SEQUENCE</scope>
</reference>
<name>A0A381MYV7_9ZZZZ</name>
<dbReference type="SUPFAM" id="SSF52540">
    <property type="entry name" value="P-loop containing nucleoside triphosphate hydrolases"/>
    <property type="match status" value="1"/>
</dbReference>
<dbReference type="CDD" id="cd03241">
    <property type="entry name" value="ABC_RecN"/>
    <property type="match status" value="1"/>
</dbReference>
<evidence type="ECO:0000256" key="6">
    <source>
        <dbReference type="ARBA" id="ARBA00022840"/>
    </source>
</evidence>
<dbReference type="InterPro" id="IPR003593">
    <property type="entry name" value="AAA+_ATPase"/>
</dbReference>
<evidence type="ECO:0000256" key="5">
    <source>
        <dbReference type="ARBA" id="ARBA00022763"/>
    </source>
</evidence>
<keyword evidence="7" id="KW-0234">DNA repair</keyword>
<dbReference type="GO" id="GO:0009432">
    <property type="term" value="P:SOS response"/>
    <property type="evidence" value="ECO:0007669"/>
    <property type="project" value="TreeGrafter"/>
</dbReference>
<protein>
    <recommendedName>
        <fullName evidence="3">DNA repair protein RecN</fullName>
    </recommendedName>
    <alternativeName>
        <fullName evidence="8">Recombination protein N</fullName>
    </alternativeName>
</protein>
<dbReference type="GO" id="GO:0006310">
    <property type="term" value="P:DNA recombination"/>
    <property type="evidence" value="ECO:0007669"/>
    <property type="project" value="InterPro"/>
</dbReference>
<gene>
    <name evidence="10" type="ORF">METZ01_LOCUS350</name>
</gene>
<keyword evidence="4" id="KW-0547">Nucleotide-binding</keyword>
<evidence type="ECO:0000313" key="10">
    <source>
        <dbReference type="EMBL" id="SUZ47496.1"/>
    </source>
</evidence>
<dbReference type="Pfam" id="PF02463">
    <property type="entry name" value="SMC_N"/>
    <property type="match status" value="1"/>
</dbReference>
<dbReference type="Gene3D" id="3.40.50.300">
    <property type="entry name" value="P-loop containing nucleotide triphosphate hydrolases"/>
    <property type="match status" value="2"/>
</dbReference>
<feature type="domain" description="AAA+ ATPase" evidence="9">
    <location>
        <begin position="21"/>
        <end position="500"/>
    </location>
</feature>
<proteinExistence type="inferred from homology"/>
<keyword evidence="5" id="KW-0227">DNA damage</keyword>
<evidence type="ECO:0000256" key="1">
    <source>
        <dbReference type="ARBA" id="ARBA00003618"/>
    </source>
</evidence>
<evidence type="ECO:0000259" key="9">
    <source>
        <dbReference type="SMART" id="SM00382"/>
    </source>
</evidence>
<dbReference type="AlphaFoldDB" id="A0A381MYV7"/>
<evidence type="ECO:0000256" key="4">
    <source>
        <dbReference type="ARBA" id="ARBA00022741"/>
    </source>
</evidence>
<dbReference type="SMART" id="SM00382">
    <property type="entry name" value="AAA"/>
    <property type="match status" value="1"/>
</dbReference>
<evidence type="ECO:0000256" key="7">
    <source>
        <dbReference type="ARBA" id="ARBA00023204"/>
    </source>
</evidence>
<dbReference type="GO" id="GO:0043590">
    <property type="term" value="C:bacterial nucleoid"/>
    <property type="evidence" value="ECO:0007669"/>
    <property type="project" value="TreeGrafter"/>
</dbReference>
<dbReference type="PANTHER" id="PTHR11059">
    <property type="entry name" value="DNA REPAIR PROTEIN RECN"/>
    <property type="match status" value="1"/>
</dbReference>